<dbReference type="CDD" id="cd03224">
    <property type="entry name" value="ABC_TM1139_LivF_branched"/>
    <property type="match status" value="1"/>
</dbReference>
<dbReference type="GO" id="GO:0015658">
    <property type="term" value="F:branched-chain amino acid transmembrane transporter activity"/>
    <property type="evidence" value="ECO:0007669"/>
    <property type="project" value="TreeGrafter"/>
</dbReference>
<feature type="domain" description="ABC transporter" evidence="7">
    <location>
        <begin position="2"/>
        <end position="230"/>
    </location>
</feature>
<comment type="similarity">
    <text evidence="1">Belongs to the ABC transporter superfamily.</text>
</comment>
<dbReference type="EMBL" id="JAEKNN010000054">
    <property type="protein sequence ID" value="MBJ7610019.1"/>
    <property type="molecule type" value="Genomic_DNA"/>
</dbReference>
<keyword evidence="2" id="KW-0813">Transport</keyword>
<evidence type="ECO:0000256" key="2">
    <source>
        <dbReference type="ARBA" id="ARBA00022448"/>
    </source>
</evidence>
<dbReference type="AlphaFoldDB" id="A0A934KGA8"/>
<name>A0A934KGA8_9BACT</name>
<dbReference type="GO" id="GO:0016887">
    <property type="term" value="F:ATP hydrolysis activity"/>
    <property type="evidence" value="ECO:0007669"/>
    <property type="project" value="InterPro"/>
</dbReference>
<evidence type="ECO:0000256" key="4">
    <source>
        <dbReference type="ARBA" id="ARBA00022840"/>
    </source>
</evidence>
<protein>
    <submittedName>
        <fullName evidence="8">ABC transporter ATP-binding protein</fullName>
    </submittedName>
</protein>
<dbReference type="InterPro" id="IPR052156">
    <property type="entry name" value="BCAA_Transport_ATP-bd_LivF"/>
</dbReference>
<gene>
    <name evidence="8" type="ORF">JF887_11410</name>
</gene>
<dbReference type="InterPro" id="IPR017871">
    <property type="entry name" value="ABC_transporter-like_CS"/>
</dbReference>
<keyword evidence="4 8" id="KW-0067">ATP-binding</keyword>
<feature type="region of interest" description="Disordered" evidence="6">
    <location>
        <begin position="211"/>
        <end position="231"/>
    </location>
</feature>
<keyword evidence="3" id="KW-0547">Nucleotide-binding</keyword>
<comment type="caution">
    <text evidence="8">The sequence shown here is derived from an EMBL/GenBank/DDBJ whole genome shotgun (WGS) entry which is preliminary data.</text>
</comment>
<dbReference type="InterPro" id="IPR003593">
    <property type="entry name" value="AAA+_ATPase"/>
</dbReference>
<evidence type="ECO:0000313" key="9">
    <source>
        <dbReference type="Proteomes" id="UP000614410"/>
    </source>
</evidence>
<evidence type="ECO:0000313" key="8">
    <source>
        <dbReference type="EMBL" id="MBJ7610019.1"/>
    </source>
</evidence>
<evidence type="ECO:0000256" key="6">
    <source>
        <dbReference type="SAM" id="MobiDB-lite"/>
    </source>
</evidence>
<dbReference type="SUPFAM" id="SSF52540">
    <property type="entry name" value="P-loop containing nucleoside triphosphate hydrolases"/>
    <property type="match status" value="1"/>
</dbReference>
<dbReference type="PANTHER" id="PTHR43820">
    <property type="entry name" value="HIGH-AFFINITY BRANCHED-CHAIN AMINO ACID TRANSPORT ATP-BINDING PROTEIN LIVF"/>
    <property type="match status" value="1"/>
</dbReference>
<organism evidence="8 9">
    <name type="scientific">Candidatus Amunia macphersoniae</name>
    <dbReference type="NCBI Taxonomy" id="3127014"/>
    <lineage>
        <taxon>Bacteria</taxon>
        <taxon>Bacillati</taxon>
        <taxon>Candidatus Dormiibacterota</taxon>
        <taxon>Candidatus Dormibacteria</taxon>
        <taxon>Candidatus Aeolococcales</taxon>
        <taxon>Candidatus Aeolococcaceae</taxon>
        <taxon>Candidatus Amunia</taxon>
    </lineage>
</organism>
<proteinExistence type="inferred from homology"/>
<feature type="compositionally biased region" description="Basic and acidic residues" evidence="6">
    <location>
        <begin position="215"/>
        <end position="225"/>
    </location>
</feature>
<reference evidence="8 9" key="1">
    <citation type="submission" date="2020-10" db="EMBL/GenBank/DDBJ databases">
        <title>Ca. Dormibacterota MAGs.</title>
        <authorList>
            <person name="Montgomery K."/>
        </authorList>
    </citation>
    <scope>NUCLEOTIDE SEQUENCE [LARGE SCALE GENOMIC DNA]</scope>
    <source>
        <strain evidence="8">Mitchell_Peninsula_5</strain>
    </source>
</reference>
<dbReference type="InterPro" id="IPR027417">
    <property type="entry name" value="P-loop_NTPase"/>
</dbReference>
<sequence>MLIGRGITSGYRGEPVLRDVAITVPDGVTVAILGPNGAGKSTLFKTLIGLLPLQGGSVHVDELDISQMPPYRRVRAGLGYVPQLGRIFPSLSVRENLEMGGFTLTKELTDRIDTVLELFPDLRVAMKQSASNLSGGQQTMLGMARALMLQPKIMLLDEPTAGLSPLYAAKVWESIRNIANAGIGVLTIEQNVTFALEQSDQAYVLVNGQNTSHGRSSDLKGRSDVEGLFVG</sequence>
<dbReference type="GO" id="GO:0005524">
    <property type="term" value="F:ATP binding"/>
    <property type="evidence" value="ECO:0007669"/>
    <property type="project" value="UniProtKB-KW"/>
</dbReference>
<dbReference type="PROSITE" id="PS50893">
    <property type="entry name" value="ABC_TRANSPORTER_2"/>
    <property type="match status" value="1"/>
</dbReference>
<evidence type="ECO:0000256" key="1">
    <source>
        <dbReference type="ARBA" id="ARBA00005417"/>
    </source>
</evidence>
<dbReference type="Pfam" id="PF00005">
    <property type="entry name" value="ABC_tran"/>
    <property type="match status" value="1"/>
</dbReference>
<dbReference type="SMART" id="SM00382">
    <property type="entry name" value="AAA"/>
    <property type="match status" value="1"/>
</dbReference>
<evidence type="ECO:0000256" key="5">
    <source>
        <dbReference type="ARBA" id="ARBA00022970"/>
    </source>
</evidence>
<evidence type="ECO:0000259" key="7">
    <source>
        <dbReference type="PROSITE" id="PS50893"/>
    </source>
</evidence>
<accession>A0A934KGA8</accession>
<dbReference type="PANTHER" id="PTHR43820:SF4">
    <property type="entry name" value="HIGH-AFFINITY BRANCHED-CHAIN AMINO ACID TRANSPORT ATP-BINDING PROTEIN LIVF"/>
    <property type="match status" value="1"/>
</dbReference>
<dbReference type="Gene3D" id="3.40.50.300">
    <property type="entry name" value="P-loop containing nucleotide triphosphate hydrolases"/>
    <property type="match status" value="1"/>
</dbReference>
<evidence type="ECO:0000256" key="3">
    <source>
        <dbReference type="ARBA" id="ARBA00022741"/>
    </source>
</evidence>
<keyword evidence="5" id="KW-0029">Amino-acid transport</keyword>
<dbReference type="GO" id="GO:0015807">
    <property type="term" value="P:L-amino acid transport"/>
    <property type="evidence" value="ECO:0007669"/>
    <property type="project" value="TreeGrafter"/>
</dbReference>
<dbReference type="InterPro" id="IPR003439">
    <property type="entry name" value="ABC_transporter-like_ATP-bd"/>
</dbReference>
<dbReference type="PROSITE" id="PS00211">
    <property type="entry name" value="ABC_TRANSPORTER_1"/>
    <property type="match status" value="1"/>
</dbReference>
<dbReference type="Proteomes" id="UP000614410">
    <property type="component" value="Unassembled WGS sequence"/>
</dbReference>